<accession>A0A9Q0L959</accession>
<comment type="caution">
    <text evidence="2">The sequence shown here is derived from an EMBL/GenBank/DDBJ whole genome shotgun (WGS) entry which is preliminary data.</text>
</comment>
<protein>
    <submittedName>
        <fullName evidence="2">Uncharacterized protein</fullName>
    </submittedName>
</protein>
<dbReference type="Proteomes" id="UP001149090">
    <property type="component" value="Unassembled WGS sequence"/>
</dbReference>
<name>A0A9Q0L959_ANAIG</name>
<organism evidence="2 3">
    <name type="scientific">Anaeramoeba ignava</name>
    <name type="common">Anaerobic marine amoeba</name>
    <dbReference type="NCBI Taxonomy" id="1746090"/>
    <lineage>
        <taxon>Eukaryota</taxon>
        <taxon>Metamonada</taxon>
        <taxon>Anaeramoebidae</taxon>
        <taxon>Anaeramoeba</taxon>
    </lineage>
</organism>
<dbReference type="EMBL" id="JAPDFW010000115">
    <property type="protein sequence ID" value="KAJ5068403.1"/>
    <property type="molecule type" value="Genomic_DNA"/>
</dbReference>
<evidence type="ECO:0000313" key="3">
    <source>
        <dbReference type="Proteomes" id="UP001149090"/>
    </source>
</evidence>
<proteinExistence type="predicted"/>
<keyword evidence="3" id="KW-1185">Reference proteome</keyword>
<dbReference type="AlphaFoldDB" id="A0A9Q0L959"/>
<sequence>MNNSFFIFLSIILFSSFLLQFVSSCNCNEFNDENFQIIKKHIEKNKSKFNGCSEICSSLSNQSLNRICELFCNQYGKEKFMEAIKSYQKHCSKN</sequence>
<evidence type="ECO:0000313" key="2">
    <source>
        <dbReference type="EMBL" id="KAJ5068403.1"/>
    </source>
</evidence>
<feature type="chain" id="PRO_5040450450" evidence="1">
    <location>
        <begin position="25"/>
        <end position="94"/>
    </location>
</feature>
<reference evidence="2" key="1">
    <citation type="submission" date="2022-10" db="EMBL/GenBank/DDBJ databases">
        <title>Novel sulphate-reducing endosymbionts in the free-living metamonad Anaeramoeba.</title>
        <authorList>
            <person name="Jerlstrom-Hultqvist J."/>
            <person name="Cepicka I."/>
            <person name="Gallot-Lavallee L."/>
            <person name="Salas-Leiva D."/>
            <person name="Curtis B.A."/>
            <person name="Zahonova K."/>
            <person name="Pipaliya S."/>
            <person name="Dacks J."/>
            <person name="Roger A.J."/>
        </authorList>
    </citation>
    <scope>NUCLEOTIDE SEQUENCE</scope>
    <source>
        <strain evidence="2">BMAN</strain>
    </source>
</reference>
<keyword evidence="1" id="KW-0732">Signal</keyword>
<gene>
    <name evidence="2" type="ORF">M0811_12261</name>
</gene>
<evidence type="ECO:0000256" key="1">
    <source>
        <dbReference type="SAM" id="SignalP"/>
    </source>
</evidence>
<feature type="signal peptide" evidence="1">
    <location>
        <begin position="1"/>
        <end position="24"/>
    </location>
</feature>